<organism evidence="2 3">
    <name type="scientific">Limnobacter litoralis</name>
    <dbReference type="NCBI Taxonomy" id="481366"/>
    <lineage>
        <taxon>Bacteria</taxon>
        <taxon>Pseudomonadati</taxon>
        <taxon>Pseudomonadota</taxon>
        <taxon>Betaproteobacteria</taxon>
        <taxon>Burkholderiales</taxon>
        <taxon>Burkholderiaceae</taxon>
        <taxon>Limnobacter</taxon>
    </lineage>
</organism>
<evidence type="ECO:0000313" key="2">
    <source>
        <dbReference type="EMBL" id="GLR27346.1"/>
    </source>
</evidence>
<dbReference type="RefSeq" id="WP_284282100.1">
    <property type="nucleotide sequence ID" value="NZ_BSOJ01000030.1"/>
</dbReference>
<keyword evidence="3" id="KW-1185">Reference proteome</keyword>
<dbReference type="SUPFAM" id="SSF101738">
    <property type="entry name" value="SspB-like"/>
    <property type="match status" value="1"/>
</dbReference>
<proteinExistence type="predicted"/>
<dbReference type="NCBIfam" id="NF008769">
    <property type="entry name" value="PRK11798.2-5"/>
    <property type="match status" value="1"/>
</dbReference>
<evidence type="ECO:0000313" key="3">
    <source>
        <dbReference type="Proteomes" id="UP001156664"/>
    </source>
</evidence>
<protein>
    <submittedName>
        <fullName evidence="2">Stringent starvation protein B</fullName>
    </submittedName>
</protein>
<dbReference type="PANTHER" id="PTHR37486:SF1">
    <property type="entry name" value="STRINGENT STARVATION PROTEIN B"/>
    <property type="match status" value="1"/>
</dbReference>
<sequence>MSEVSTKPYLIRAIHEWCVDNGYTPYLAVSVNSQTLVPPEHVKAGEIVLNVSPLASNKLEMGNEWIQFQARFSGRVQDIMVPVAQVSAIYARENGHGMAFDVPKPMANPELEPVQGAQENTALKPVVDKSDSPDEKTPKKPASGKKSHLTRVK</sequence>
<dbReference type="InterPro" id="IPR036760">
    <property type="entry name" value="SspB-like_sf"/>
</dbReference>
<dbReference type="Gene3D" id="2.30.30.220">
    <property type="entry name" value="SspB-like"/>
    <property type="match status" value="1"/>
</dbReference>
<dbReference type="EMBL" id="BSOJ01000030">
    <property type="protein sequence ID" value="GLR27346.1"/>
    <property type="molecule type" value="Genomic_DNA"/>
</dbReference>
<comment type="caution">
    <text evidence="2">The sequence shown here is derived from an EMBL/GenBank/DDBJ whole genome shotgun (WGS) entry which is preliminary data.</text>
</comment>
<dbReference type="PIRSF" id="PIRSF005276">
    <property type="entry name" value="SspB"/>
    <property type="match status" value="1"/>
</dbReference>
<dbReference type="Proteomes" id="UP001156664">
    <property type="component" value="Unassembled WGS sequence"/>
</dbReference>
<dbReference type="InterPro" id="IPR007481">
    <property type="entry name" value="SspB"/>
</dbReference>
<gene>
    <name evidence="2" type="primary">sspB</name>
    <name evidence="2" type="ORF">GCM10007875_24370</name>
</gene>
<feature type="compositionally biased region" description="Basic residues" evidence="1">
    <location>
        <begin position="142"/>
        <end position="153"/>
    </location>
</feature>
<evidence type="ECO:0000256" key="1">
    <source>
        <dbReference type="SAM" id="MobiDB-lite"/>
    </source>
</evidence>
<accession>A0ABQ5YTW0</accession>
<name>A0ABQ5YTW0_9BURK</name>
<reference evidence="3" key="1">
    <citation type="journal article" date="2019" name="Int. J. Syst. Evol. Microbiol.">
        <title>The Global Catalogue of Microorganisms (GCM) 10K type strain sequencing project: providing services to taxonomists for standard genome sequencing and annotation.</title>
        <authorList>
            <consortium name="The Broad Institute Genomics Platform"/>
            <consortium name="The Broad Institute Genome Sequencing Center for Infectious Disease"/>
            <person name="Wu L."/>
            <person name="Ma J."/>
        </authorList>
    </citation>
    <scope>NUCLEOTIDE SEQUENCE [LARGE SCALE GENOMIC DNA]</scope>
    <source>
        <strain evidence="3">NBRC 105857</strain>
    </source>
</reference>
<feature type="compositionally biased region" description="Basic and acidic residues" evidence="1">
    <location>
        <begin position="126"/>
        <end position="138"/>
    </location>
</feature>
<feature type="region of interest" description="Disordered" evidence="1">
    <location>
        <begin position="101"/>
        <end position="153"/>
    </location>
</feature>
<dbReference type="PANTHER" id="PTHR37486">
    <property type="entry name" value="STRINGENT STARVATION PROTEIN B"/>
    <property type="match status" value="1"/>
</dbReference>
<dbReference type="Pfam" id="PF04386">
    <property type="entry name" value="SspB"/>
    <property type="match status" value="1"/>
</dbReference>